<evidence type="ECO:0008006" key="3">
    <source>
        <dbReference type="Google" id="ProtNLM"/>
    </source>
</evidence>
<keyword evidence="2" id="KW-1185">Reference proteome</keyword>
<dbReference type="Gene3D" id="3.30.530.20">
    <property type="match status" value="1"/>
</dbReference>
<organism evidence="1 2">
    <name type="scientific">Geomonas limicola</name>
    <dbReference type="NCBI Taxonomy" id="2740186"/>
    <lineage>
        <taxon>Bacteria</taxon>
        <taxon>Pseudomonadati</taxon>
        <taxon>Thermodesulfobacteriota</taxon>
        <taxon>Desulfuromonadia</taxon>
        <taxon>Geobacterales</taxon>
        <taxon>Geobacteraceae</taxon>
        <taxon>Geomonas</taxon>
    </lineage>
</organism>
<gene>
    <name evidence="1" type="ORF">GMLC_17830</name>
</gene>
<dbReference type="RefSeq" id="WP_183360721.1">
    <property type="nucleotide sequence ID" value="NZ_BLXZ01000003.1"/>
</dbReference>
<protein>
    <recommendedName>
        <fullName evidence="3">Polyketide cyclase</fullName>
    </recommendedName>
</protein>
<dbReference type="EMBL" id="BLXZ01000003">
    <property type="protein sequence ID" value="GFO68204.1"/>
    <property type="molecule type" value="Genomic_DNA"/>
</dbReference>
<dbReference type="InterPro" id="IPR023393">
    <property type="entry name" value="START-like_dom_sf"/>
</dbReference>
<dbReference type="Proteomes" id="UP000587586">
    <property type="component" value="Unassembled WGS sequence"/>
</dbReference>
<accession>A0A6V8N8D7</accession>
<evidence type="ECO:0000313" key="2">
    <source>
        <dbReference type="Proteomes" id="UP000587586"/>
    </source>
</evidence>
<dbReference type="AlphaFoldDB" id="A0A6V8N8D7"/>
<proteinExistence type="predicted"/>
<name>A0A6V8N8D7_9BACT</name>
<evidence type="ECO:0000313" key="1">
    <source>
        <dbReference type="EMBL" id="GFO68204.1"/>
    </source>
</evidence>
<reference evidence="2" key="1">
    <citation type="submission" date="2020-06" db="EMBL/GenBank/DDBJ databases">
        <title>Draft genomic sequecing of Geomonas sp. Red745.</title>
        <authorList>
            <person name="Itoh H."/>
            <person name="Xu Z.X."/>
            <person name="Ushijima N."/>
            <person name="Masuda Y."/>
            <person name="Shiratori Y."/>
            <person name="Senoo K."/>
        </authorList>
    </citation>
    <scope>NUCLEOTIDE SEQUENCE [LARGE SCALE GENOMIC DNA]</scope>
    <source>
        <strain evidence="2">Red745</strain>
    </source>
</reference>
<dbReference type="SUPFAM" id="SSF55961">
    <property type="entry name" value="Bet v1-like"/>
    <property type="match status" value="1"/>
</dbReference>
<comment type="caution">
    <text evidence="1">The sequence shown here is derived from an EMBL/GenBank/DDBJ whole genome shotgun (WGS) entry which is preliminary data.</text>
</comment>
<sequence>MRKISYSTNIRARLETVWNLMVDRIEHTPLPGIKEVRVTERGDGYLVREVRARWLMIQERVFVDQGKHEITFKMEEHPLFSGSAVMRAVALARQSPVAPVQLTMEVNWVPKNEEAERTILTTMPSEIQQEVLGIKEEAEAMDN</sequence>